<dbReference type="AlphaFoldDB" id="G5LQZ0"/>
<dbReference type="InterPro" id="IPR051318">
    <property type="entry name" value="Fe-S_L-Ser"/>
</dbReference>
<dbReference type="GO" id="GO:0003941">
    <property type="term" value="F:L-serine ammonia-lyase activity"/>
    <property type="evidence" value="ECO:0007669"/>
    <property type="project" value="UniProtKB-EC"/>
</dbReference>
<dbReference type="InterPro" id="IPR029009">
    <property type="entry name" value="ASB_dom_sf"/>
</dbReference>
<evidence type="ECO:0000313" key="13">
    <source>
        <dbReference type="EMBL" id="EHC36691.1"/>
    </source>
</evidence>
<name>G5LQZ0_SALET</name>
<sequence>MRGCYLLLNANDTERIDITMESCLDIFKIVIGPSSSRTVGPMRAACHFISLLREQETLPLIREIEIELYGALSLSRKCHNVDTALYLGLLGCQPENVDLRSHMAVIKRAENENKIELPLSDAGGITIKVKIIANHQAHPGHPYAMTFRARDDYFTVYEETWFSTGAGMKRPGFRPAGAGQVRKHGEPLTPSLPLRTVSPFEFSHAAQLLALCRRNGLSVAALMMKNELCRHSPQTLQNYLAQIWDVMQQAVYRGLHTEGVLPGPYQVPRRACALHKTLQANRSASDFLTALNWVNAFAIAVSEENASGGQIVTAPTNGACGIIPAALCWYDKFVTPLEPGALTRFFLTAAAIAILFKQNASILGSEVGCQGEVGVACSMAAAGLAELMGASVEQTLSAAEIAMEHHLGLTCDPLGGQVQIPCIERNAISAVKAINAATMAMSRVSEPCISLDEIIAAMYETGKDMSAKYRETYHGSLGKIQPRKRG</sequence>
<dbReference type="Pfam" id="PF03315">
    <property type="entry name" value="SDH_beta"/>
    <property type="match status" value="1"/>
</dbReference>
<dbReference type="Pfam" id="PF03313">
    <property type="entry name" value="SDH_alpha"/>
    <property type="match status" value="1"/>
</dbReference>
<keyword evidence="9" id="KW-0456">Lyase</keyword>
<keyword evidence="7" id="KW-0408">Iron</keyword>
<dbReference type="InterPro" id="IPR005131">
    <property type="entry name" value="Ser_deHydtase_bsu"/>
</dbReference>
<evidence type="ECO:0000256" key="4">
    <source>
        <dbReference type="ARBA" id="ARBA00022432"/>
    </source>
</evidence>
<dbReference type="InterPro" id="IPR005130">
    <property type="entry name" value="Ser_deHydtase-like_asu"/>
</dbReference>
<dbReference type="PATRIC" id="fig|913241.3.peg.2480"/>
<comment type="similarity">
    <text evidence="2">Belongs to the iron-sulfur dependent L-serine dehydratase family.</text>
</comment>
<evidence type="ECO:0000256" key="2">
    <source>
        <dbReference type="ARBA" id="ARBA00008636"/>
    </source>
</evidence>
<accession>G5LQZ0</accession>
<keyword evidence="4" id="KW-0312">Gluconeogenesis</keyword>
<comment type="caution">
    <text evidence="13">The sequence shown here is derived from an EMBL/GenBank/DDBJ whole genome shotgun (WGS) entry which is preliminary data.</text>
</comment>
<dbReference type="EMBL" id="AFCJ01001416">
    <property type="protein sequence ID" value="EHC36691.1"/>
    <property type="molecule type" value="Genomic_DNA"/>
</dbReference>
<evidence type="ECO:0000259" key="11">
    <source>
        <dbReference type="Pfam" id="PF03313"/>
    </source>
</evidence>
<keyword evidence="5" id="KW-0004">4Fe-4S</keyword>
<evidence type="ECO:0000256" key="5">
    <source>
        <dbReference type="ARBA" id="ARBA00022485"/>
    </source>
</evidence>
<organism evidence="13 14">
    <name type="scientific">Salmonella enterica subsp. enterica serovar Alachua str. R6-377</name>
    <dbReference type="NCBI Taxonomy" id="913241"/>
    <lineage>
        <taxon>Bacteria</taxon>
        <taxon>Pseudomonadati</taxon>
        <taxon>Pseudomonadota</taxon>
        <taxon>Gammaproteobacteria</taxon>
        <taxon>Enterobacterales</taxon>
        <taxon>Enterobacteriaceae</taxon>
        <taxon>Salmonella</taxon>
    </lineage>
</organism>
<dbReference type="GO" id="GO:0006094">
    <property type="term" value="P:gluconeogenesis"/>
    <property type="evidence" value="ECO:0007669"/>
    <property type="project" value="UniProtKB-KW"/>
</dbReference>
<protein>
    <recommendedName>
        <fullName evidence="3">L-serine ammonia-lyase</fullName>
        <ecNumber evidence="3">4.3.1.17</ecNumber>
    </recommendedName>
</protein>
<dbReference type="InterPro" id="IPR004644">
    <property type="entry name" value="Fe-S_L-Ser_mono"/>
</dbReference>
<dbReference type="GO" id="GO:0046872">
    <property type="term" value="F:metal ion binding"/>
    <property type="evidence" value="ECO:0007669"/>
    <property type="project" value="UniProtKB-KW"/>
</dbReference>
<dbReference type="SUPFAM" id="SSF143548">
    <property type="entry name" value="Serine metabolism enzymes domain"/>
    <property type="match status" value="1"/>
</dbReference>
<feature type="domain" description="Serine dehydratase beta chain" evidence="12">
    <location>
        <begin position="22"/>
        <end position="168"/>
    </location>
</feature>
<dbReference type="Gene3D" id="3.30.1330.90">
    <property type="entry name" value="D-3-phosphoglycerate dehydrogenase, domain 3"/>
    <property type="match status" value="1"/>
</dbReference>
<evidence type="ECO:0000313" key="14">
    <source>
        <dbReference type="Proteomes" id="UP000004642"/>
    </source>
</evidence>
<reference evidence="13 14" key="1">
    <citation type="journal article" date="2011" name="BMC Genomics">
        <title>Genome sequencing reveals diversification of virulence factor content and possible host adaptation in distinct subpopulations of Salmonella enterica.</title>
        <authorList>
            <person name="den Bakker H.C."/>
            <person name="Moreno Switt A.I."/>
            <person name="Govoni G."/>
            <person name="Cummings C.A."/>
            <person name="Ranieri M.L."/>
            <person name="Degoricija L."/>
            <person name="Hoelzer K."/>
            <person name="Rodriguez-Rivera L.D."/>
            <person name="Brown S."/>
            <person name="Bolchacova E."/>
            <person name="Furtado M.R."/>
            <person name="Wiedmann M."/>
        </authorList>
    </citation>
    <scope>NUCLEOTIDE SEQUENCE [LARGE SCALE GENOMIC DNA]</scope>
    <source>
        <strain evidence="13 14">R6-377</strain>
    </source>
</reference>
<dbReference type="Proteomes" id="UP000004642">
    <property type="component" value="Unassembled WGS sequence"/>
</dbReference>
<proteinExistence type="inferred from homology"/>
<dbReference type="GO" id="GO:0009063">
    <property type="term" value="P:amino acid catabolic process"/>
    <property type="evidence" value="ECO:0007669"/>
    <property type="project" value="UniProtKB-ARBA"/>
</dbReference>
<dbReference type="EC" id="4.3.1.17" evidence="3"/>
<evidence type="ECO:0000256" key="8">
    <source>
        <dbReference type="ARBA" id="ARBA00023014"/>
    </source>
</evidence>
<keyword evidence="8" id="KW-0411">Iron-sulfur</keyword>
<feature type="domain" description="Serine dehydratase-like alpha subunit" evidence="11">
    <location>
        <begin position="215"/>
        <end position="477"/>
    </location>
</feature>
<keyword evidence="6" id="KW-0479">Metal-binding</keyword>
<comment type="cofactor">
    <cofactor evidence="1">
        <name>[4Fe-4S] cluster</name>
        <dbReference type="ChEBI" id="CHEBI:49883"/>
    </cofactor>
</comment>
<dbReference type="NCBIfam" id="TIGR00720">
    <property type="entry name" value="sda_mono"/>
    <property type="match status" value="1"/>
</dbReference>
<evidence type="ECO:0000256" key="3">
    <source>
        <dbReference type="ARBA" id="ARBA00012093"/>
    </source>
</evidence>
<dbReference type="PANTHER" id="PTHR30182">
    <property type="entry name" value="L-SERINE DEHYDRATASE"/>
    <property type="match status" value="1"/>
</dbReference>
<evidence type="ECO:0000256" key="6">
    <source>
        <dbReference type="ARBA" id="ARBA00022723"/>
    </source>
</evidence>
<dbReference type="FunFam" id="3.30.1330.90:FF:000001">
    <property type="entry name" value="L-serine ammonia-lyase 1"/>
    <property type="match status" value="1"/>
</dbReference>
<evidence type="ECO:0000256" key="1">
    <source>
        <dbReference type="ARBA" id="ARBA00001966"/>
    </source>
</evidence>
<evidence type="ECO:0000256" key="7">
    <source>
        <dbReference type="ARBA" id="ARBA00023004"/>
    </source>
</evidence>
<evidence type="ECO:0000256" key="10">
    <source>
        <dbReference type="ARBA" id="ARBA00049406"/>
    </source>
</evidence>
<comment type="catalytic activity">
    <reaction evidence="10">
        <text>L-serine = pyruvate + NH4(+)</text>
        <dbReference type="Rhea" id="RHEA:19169"/>
        <dbReference type="ChEBI" id="CHEBI:15361"/>
        <dbReference type="ChEBI" id="CHEBI:28938"/>
        <dbReference type="ChEBI" id="CHEBI:33384"/>
        <dbReference type="EC" id="4.3.1.17"/>
    </reaction>
</comment>
<evidence type="ECO:0000259" key="12">
    <source>
        <dbReference type="Pfam" id="PF03315"/>
    </source>
</evidence>
<dbReference type="PANTHER" id="PTHR30182:SF6">
    <property type="entry name" value="L-SERINE DEHYDRATASE TDCG"/>
    <property type="match status" value="1"/>
</dbReference>
<dbReference type="GO" id="GO:0051539">
    <property type="term" value="F:4 iron, 4 sulfur cluster binding"/>
    <property type="evidence" value="ECO:0007669"/>
    <property type="project" value="UniProtKB-KW"/>
</dbReference>
<gene>
    <name evidence="13" type="ORF">LTSEALA_3274</name>
</gene>
<evidence type="ECO:0000256" key="9">
    <source>
        <dbReference type="ARBA" id="ARBA00023239"/>
    </source>
</evidence>